<proteinExistence type="predicted"/>
<feature type="compositionally biased region" description="Acidic residues" evidence="5">
    <location>
        <begin position="586"/>
        <end position="597"/>
    </location>
</feature>
<evidence type="ECO:0000313" key="8">
    <source>
        <dbReference type="Proteomes" id="UP000709295"/>
    </source>
</evidence>
<dbReference type="Pfam" id="PF01363">
    <property type="entry name" value="FYVE"/>
    <property type="match status" value="1"/>
</dbReference>
<feature type="region of interest" description="Disordered" evidence="5">
    <location>
        <begin position="698"/>
        <end position="722"/>
    </location>
</feature>
<protein>
    <recommendedName>
        <fullName evidence="6">FYVE-type domain-containing protein</fullName>
    </recommendedName>
</protein>
<dbReference type="InterPro" id="IPR017455">
    <property type="entry name" value="Znf_FYVE-rel"/>
</dbReference>
<comment type="caution">
    <text evidence="7">The sequence shown here is derived from an EMBL/GenBank/DDBJ whole genome shotgun (WGS) entry which is preliminary data.</text>
</comment>
<gene>
    <name evidence="7" type="ORF">JG688_00001985</name>
</gene>
<keyword evidence="3" id="KW-0862">Zinc</keyword>
<feature type="compositionally biased region" description="Basic residues" evidence="5">
    <location>
        <begin position="708"/>
        <end position="717"/>
    </location>
</feature>
<dbReference type="EMBL" id="JAENGY010000049">
    <property type="protein sequence ID" value="KAG6975829.1"/>
    <property type="molecule type" value="Genomic_DNA"/>
</dbReference>
<evidence type="ECO:0000259" key="6">
    <source>
        <dbReference type="PROSITE" id="PS50178"/>
    </source>
</evidence>
<keyword evidence="8" id="KW-1185">Reference proteome</keyword>
<evidence type="ECO:0000256" key="5">
    <source>
        <dbReference type="SAM" id="MobiDB-lite"/>
    </source>
</evidence>
<feature type="region of interest" description="Disordered" evidence="5">
    <location>
        <begin position="95"/>
        <end position="114"/>
    </location>
</feature>
<feature type="compositionally biased region" description="Low complexity" evidence="5">
    <location>
        <begin position="95"/>
        <end position="105"/>
    </location>
</feature>
<feature type="region of interest" description="Disordered" evidence="5">
    <location>
        <begin position="512"/>
        <end position="532"/>
    </location>
</feature>
<reference evidence="7" key="1">
    <citation type="submission" date="2021-01" db="EMBL/GenBank/DDBJ databases">
        <title>Phytophthora aleatoria, a newly-described species from Pinus radiata is distinct from Phytophthora cactorum isolates based on comparative genomics.</title>
        <authorList>
            <person name="Mcdougal R."/>
            <person name="Panda P."/>
            <person name="Williams N."/>
            <person name="Studholme D.J."/>
        </authorList>
    </citation>
    <scope>NUCLEOTIDE SEQUENCE</scope>
    <source>
        <strain evidence="7">NZFS 4037</strain>
    </source>
</reference>
<organism evidence="7 8">
    <name type="scientific">Phytophthora aleatoria</name>
    <dbReference type="NCBI Taxonomy" id="2496075"/>
    <lineage>
        <taxon>Eukaryota</taxon>
        <taxon>Sar</taxon>
        <taxon>Stramenopiles</taxon>
        <taxon>Oomycota</taxon>
        <taxon>Peronosporomycetes</taxon>
        <taxon>Peronosporales</taxon>
        <taxon>Peronosporaceae</taxon>
        <taxon>Phytophthora</taxon>
    </lineage>
</organism>
<dbReference type="InterPro" id="IPR052727">
    <property type="entry name" value="Rab4/Rab5_effector"/>
</dbReference>
<accession>A0A8J5MHZ7</accession>
<feature type="domain" description="FYVE-type" evidence="6">
    <location>
        <begin position="374"/>
        <end position="434"/>
    </location>
</feature>
<evidence type="ECO:0000256" key="2">
    <source>
        <dbReference type="ARBA" id="ARBA00022771"/>
    </source>
</evidence>
<evidence type="ECO:0000256" key="3">
    <source>
        <dbReference type="ARBA" id="ARBA00022833"/>
    </source>
</evidence>
<dbReference type="PROSITE" id="PS50178">
    <property type="entry name" value="ZF_FYVE"/>
    <property type="match status" value="1"/>
</dbReference>
<dbReference type="Proteomes" id="UP000709295">
    <property type="component" value="Unassembled WGS sequence"/>
</dbReference>
<evidence type="ECO:0000256" key="1">
    <source>
        <dbReference type="ARBA" id="ARBA00022723"/>
    </source>
</evidence>
<evidence type="ECO:0000313" key="7">
    <source>
        <dbReference type="EMBL" id="KAG6975829.1"/>
    </source>
</evidence>
<feature type="compositionally biased region" description="Polar residues" evidence="5">
    <location>
        <begin position="512"/>
        <end position="526"/>
    </location>
</feature>
<feature type="region of interest" description="Disordered" evidence="5">
    <location>
        <begin position="574"/>
        <end position="623"/>
    </location>
</feature>
<name>A0A8J5MHZ7_9STRA</name>
<sequence>MSSLIEATFILECWERRTLTRDSTRHSTPPKRTLTRPQIGSSVLDAVTTSDDYFLSFQSVFGVQVVILYAWALNSGKLNSSIGSPLAGTPLTPRSLSSFGSSHGSDGTDDSDADLTEEVETMSIKDRERLTTVAKRMTESLLEATDLLGGIPWTLVHEKHGISLFRADASNAATNVPCNVHAVCKFACDIEDVAASLITPTTASFKRMMKMLSSDFLDGAVVQNIVEPTPTNPYRYVGLKWAAFKSSGPFAKDRDMLMLEYVDMIEDAQGQMTAFRIMESVNTPVGLSKFAESPKYSRDLVPLIGFMYHSTKRSGELRMTYTCNFDKNGDLPAWVANSAIQSHVEKCINGILKYTESFRVGREEIVLPQQVVPMGEQDHCGICSKKFCVRRRRYNCLKCGDVCCSSCSSVRSAQVPEIGERQLRVCTACVIEARRTSRNTASCMDQPGALSFSSTSTNQLFADTNEKTRTLGRAQSFSIASSQVKAETPKRRSYDNLLDPVRSRLIEYKTFSSGSEDAHSATTGSSIGIPKASFPSRSFSDGLVMRNKALFAAKRRGSPADLAISIEAFRLHQMRMGNADRQPEDRSEENDHTDDESTTSSSSVSPTYSLTRQSPLHGCRSSTRTGRSRILISCENNQEALVPDNCEDKVEITDALVRAKNIIDAANYANNLAQQARKLSHNRVVALQQEHEFMAPMIRNGSNSSPVVRRRPRHRRHGSDFEAAPGAGAVLYSN</sequence>
<dbReference type="InterPro" id="IPR000306">
    <property type="entry name" value="Znf_FYVE"/>
</dbReference>
<dbReference type="GO" id="GO:0008270">
    <property type="term" value="F:zinc ion binding"/>
    <property type="evidence" value="ECO:0007669"/>
    <property type="project" value="UniProtKB-KW"/>
</dbReference>
<feature type="compositionally biased region" description="Low complexity" evidence="5">
    <location>
        <begin position="598"/>
        <end position="611"/>
    </location>
</feature>
<dbReference type="PANTHER" id="PTHR13510:SF44">
    <property type="entry name" value="RABENOSYN-5"/>
    <property type="match status" value="1"/>
</dbReference>
<keyword evidence="2 4" id="KW-0863">Zinc-finger</keyword>
<dbReference type="PANTHER" id="PTHR13510">
    <property type="entry name" value="FYVE-FINGER-CONTAINING RAB5 EFFECTOR PROTEIN RABENOSYN-5-RELATED"/>
    <property type="match status" value="1"/>
</dbReference>
<keyword evidence="1" id="KW-0479">Metal-binding</keyword>
<dbReference type="SMART" id="SM00064">
    <property type="entry name" value="FYVE"/>
    <property type="match status" value="1"/>
</dbReference>
<dbReference type="AlphaFoldDB" id="A0A8J5MHZ7"/>
<evidence type="ECO:0000256" key="4">
    <source>
        <dbReference type="PROSITE-ProRule" id="PRU00091"/>
    </source>
</evidence>